<name>A0A2H3JZ81_WOLCO</name>
<sequence length="86" mass="9578">MTLAWRSLATGRCAQHNGDMSKRAQCMTYIPNPECACTSVCRADFAILCEQVACSNDIAKIQYLESSLHTCPSYPHQISTCFKDLK</sequence>
<keyword evidence="2" id="KW-1185">Reference proteome</keyword>
<dbReference type="EMBL" id="KB468124">
    <property type="protein sequence ID" value="PCH42044.1"/>
    <property type="molecule type" value="Genomic_DNA"/>
</dbReference>
<organism evidence="1 2">
    <name type="scientific">Wolfiporia cocos (strain MD-104)</name>
    <name type="common">Brown rot fungus</name>
    <dbReference type="NCBI Taxonomy" id="742152"/>
    <lineage>
        <taxon>Eukaryota</taxon>
        <taxon>Fungi</taxon>
        <taxon>Dikarya</taxon>
        <taxon>Basidiomycota</taxon>
        <taxon>Agaricomycotina</taxon>
        <taxon>Agaricomycetes</taxon>
        <taxon>Polyporales</taxon>
        <taxon>Phaeolaceae</taxon>
        <taxon>Wolfiporia</taxon>
    </lineage>
</organism>
<dbReference type="Proteomes" id="UP000218811">
    <property type="component" value="Unassembled WGS sequence"/>
</dbReference>
<evidence type="ECO:0000313" key="1">
    <source>
        <dbReference type="EMBL" id="PCH42044.1"/>
    </source>
</evidence>
<evidence type="ECO:0000313" key="2">
    <source>
        <dbReference type="Proteomes" id="UP000218811"/>
    </source>
</evidence>
<dbReference type="AlphaFoldDB" id="A0A2H3JZ81"/>
<accession>A0A2H3JZ81</accession>
<gene>
    <name evidence="1" type="ORF">WOLCODRAFT_137658</name>
</gene>
<protein>
    <submittedName>
        <fullName evidence="1">Uncharacterized protein</fullName>
    </submittedName>
</protein>
<proteinExistence type="predicted"/>
<reference evidence="1 2" key="1">
    <citation type="journal article" date="2012" name="Science">
        <title>The Paleozoic origin of enzymatic lignin decomposition reconstructed from 31 fungal genomes.</title>
        <authorList>
            <person name="Floudas D."/>
            <person name="Binder M."/>
            <person name="Riley R."/>
            <person name="Barry K."/>
            <person name="Blanchette R.A."/>
            <person name="Henrissat B."/>
            <person name="Martinez A.T."/>
            <person name="Otillar R."/>
            <person name="Spatafora J.W."/>
            <person name="Yadav J.S."/>
            <person name="Aerts A."/>
            <person name="Benoit I."/>
            <person name="Boyd A."/>
            <person name="Carlson A."/>
            <person name="Copeland A."/>
            <person name="Coutinho P.M."/>
            <person name="de Vries R.P."/>
            <person name="Ferreira P."/>
            <person name="Findley K."/>
            <person name="Foster B."/>
            <person name="Gaskell J."/>
            <person name="Glotzer D."/>
            <person name="Gorecki P."/>
            <person name="Heitman J."/>
            <person name="Hesse C."/>
            <person name="Hori C."/>
            <person name="Igarashi K."/>
            <person name="Jurgens J.A."/>
            <person name="Kallen N."/>
            <person name="Kersten P."/>
            <person name="Kohler A."/>
            <person name="Kuees U."/>
            <person name="Kumar T.K.A."/>
            <person name="Kuo A."/>
            <person name="LaButti K."/>
            <person name="Larrondo L.F."/>
            <person name="Lindquist E."/>
            <person name="Ling A."/>
            <person name="Lombard V."/>
            <person name="Lucas S."/>
            <person name="Lundell T."/>
            <person name="Martin R."/>
            <person name="McLaughlin D.J."/>
            <person name="Morgenstern I."/>
            <person name="Morin E."/>
            <person name="Murat C."/>
            <person name="Nagy L.G."/>
            <person name="Nolan M."/>
            <person name="Ohm R.A."/>
            <person name="Patyshakuliyeva A."/>
            <person name="Rokas A."/>
            <person name="Ruiz-Duenas F.J."/>
            <person name="Sabat G."/>
            <person name="Salamov A."/>
            <person name="Samejima M."/>
            <person name="Schmutz J."/>
            <person name="Slot J.C."/>
            <person name="St John F."/>
            <person name="Stenlid J."/>
            <person name="Sun H."/>
            <person name="Sun S."/>
            <person name="Syed K."/>
            <person name="Tsang A."/>
            <person name="Wiebenga A."/>
            <person name="Young D."/>
            <person name="Pisabarro A."/>
            <person name="Eastwood D.C."/>
            <person name="Martin F."/>
            <person name="Cullen D."/>
            <person name="Grigoriev I.V."/>
            <person name="Hibbett D.S."/>
        </authorList>
    </citation>
    <scope>NUCLEOTIDE SEQUENCE [LARGE SCALE GENOMIC DNA]</scope>
    <source>
        <strain evidence="1 2">MD-104</strain>
    </source>
</reference>